<organism evidence="1 2">
    <name type="scientific">Jatropha curcas</name>
    <name type="common">Barbados nut</name>
    <dbReference type="NCBI Taxonomy" id="180498"/>
    <lineage>
        <taxon>Eukaryota</taxon>
        <taxon>Viridiplantae</taxon>
        <taxon>Streptophyta</taxon>
        <taxon>Embryophyta</taxon>
        <taxon>Tracheophyta</taxon>
        <taxon>Spermatophyta</taxon>
        <taxon>Magnoliopsida</taxon>
        <taxon>eudicotyledons</taxon>
        <taxon>Gunneridae</taxon>
        <taxon>Pentapetalae</taxon>
        <taxon>rosids</taxon>
        <taxon>fabids</taxon>
        <taxon>Malpighiales</taxon>
        <taxon>Euphorbiaceae</taxon>
        <taxon>Crotonoideae</taxon>
        <taxon>Jatropheae</taxon>
        <taxon>Jatropha</taxon>
    </lineage>
</organism>
<dbReference type="AlphaFoldDB" id="A0A067K0Q4"/>
<protein>
    <submittedName>
        <fullName evidence="1">Uncharacterized protein</fullName>
    </submittedName>
</protein>
<name>A0A067K0Q4_JATCU</name>
<evidence type="ECO:0000313" key="2">
    <source>
        <dbReference type="Proteomes" id="UP000027138"/>
    </source>
</evidence>
<sequence length="139" mass="16193">MNRFELVLFWFHQFWNREPGFQFQSEPKVLVSPKIGRNRLKQAGEPATIVDFGTVEEPEPELELFGSKPGMNRFELVLFWFHQFWNREPGFQFQSEPKVLVSPKIGRNRLKQAGEPATIVDFGTVEEPEPELELFGSKP</sequence>
<keyword evidence="2" id="KW-1185">Reference proteome</keyword>
<evidence type="ECO:0000313" key="1">
    <source>
        <dbReference type="EMBL" id="KDP29786.1"/>
    </source>
</evidence>
<proteinExistence type="predicted"/>
<accession>A0A067K0Q4</accession>
<reference evidence="1 2" key="1">
    <citation type="journal article" date="2014" name="PLoS ONE">
        <title>Global Analysis of Gene Expression Profiles in Physic Nut (Jatropha curcas L.) Seedlings Exposed to Salt Stress.</title>
        <authorList>
            <person name="Zhang L."/>
            <person name="Zhang C."/>
            <person name="Wu P."/>
            <person name="Chen Y."/>
            <person name="Li M."/>
            <person name="Jiang H."/>
            <person name="Wu G."/>
        </authorList>
    </citation>
    <scope>NUCLEOTIDE SEQUENCE [LARGE SCALE GENOMIC DNA]</scope>
    <source>
        <strain evidence="2">cv. GZQX0401</strain>
        <tissue evidence="1">Young leaves</tissue>
    </source>
</reference>
<dbReference type="EMBL" id="KK914734">
    <property type="protein sequence ID" value="KDP29786.1"/>
    <property type="molecule type" value="Genomic_DNA"/>
</dbReference>
<gene>
    <name evidence="1" type="ORF">JCGZ_18721</name>
</gene>
<dbReference type="Proteomes" id="UP000027138">
    <property type="component" value="Unassembled WGS sequence"/>
</dbReference>